<proteinExistence type="predicted"/>
<evidence type="ECO:0000313" key="1">
    <source>
        <dbReference type="EMBL" id="QRD01353.1"/>
    </source>
</evidence>
<evidence type="ECO:0000313" key="2">
    <source>
        <dbReference type="Proteomes" id="UP000663193"/>
    </source>
</evidence>
<dbReference type="VEuPathDB" id="FungiDB:JI435_439290"/>
<protein>
    <submittedName>
        <fullName evidence="1">Uncharacterized protein</fullName>
    </submittedName>
</protein>
<keyword evidence="2" id="KW-1185">Reference proteome</keyword>
<reference evidence="2" key="1">
    <citation type="journal article" date="2021" name="BMC Genomics">
        <title>Chromosome-level genome assembly and manually-curated proteome of model necrotroph Parastagonospora nodorum Sn15 reveals a genome-wide trove of candidate effector homologs, and redundancy of virulence-related functions within an accessory chromosome.</title>
        <authorList>
            <person name="Bertazzoni S."/>
            <person name="Jones D.A.B."/>
            <person name="Phan H.T."/>
            <person name="Tan K.-C."/>
            <person name="Hane J.K."/>
        </authorList>
    </citation>
    <scope>NUCLEOTIDE SEQUENCE [LARGE SCALE GENOMIC DNA]</scope>
    <source>
        <strain evidence="2">SN15 / ATCC MYA-4574 / FGSC 10173)</strain>
    </source>
</reference>
<dbReference type="Proteomes" id="UP000663193">
    <property type="component" value="Chromosome 12"/>
</dbReference>
<dbReference type="EMBL" id="CP069034">
    <property type="protein sequence ID" value="QRD01353.1"/>
    <property type="molecule type" value="Genomic_DNA"/>
</dbReference>
<name>A0A7U2I6N4_PHANO</name>
<accession>A0A7U2I6N4</accession>
<organism evidence="1 2">
    <name type="scientific">Phaeosphaeria nodorum (strain SN15 / ATCC MYA-4574 / FGSC 10173)</name>
    <name type="common">Glume blotch fungus</name>
    <name type="synonym">Parastagonospora nodorum</name>
    <dbReference type="NCBI Taxonomy" id="321614"/>
    <lineage>
        <taxon>Eukaryota</taxon>
        <taxon>Fungi</taxon>
        <taxon>Dikarya</taxon>
        <taxon>Ascomycota</taxon>
        <taxon>Pezizomycotina</taxon>
        <taxon>Dothideomycetes</taxon>
        <taxon>Pleosporomycetidae</taxon>
        <taxon>Pleosporales</taxon>
        <taxon>Pleosporineae</taxon>
        <taxon>Phaeosphaeriaceae</taxon>
        <taxon>Parastagonospora</taxon>
    </lineage>
</organism>
<gene>
    <name evidence="1" type="ORF">JI435_439290</name>
</gene>
<sequence length="67" mass="7330">MQATSAEVTRVLECREACCWRCGVRWAARLANTGQQRFSLAQGWACRETDGGKAIVVAPGRSPHLLV</sequence>
<dbReference type="AlphaFoldDB" id="A0A7U2I6N4"/>